<dbReference type="Gene3D" id="3.30.70.330">
    <property type="match status" value="2"/>
</dbReference>
<evidence type="ECO:0000256" key="6">
    <source>
        <dbReference type="SAM" id="MobiDB-lite"/>
    </source>
</evidence>
<reference evidence="9" key="1">
    <citation type="submission" date="2003-08" db="EMBL/GenBank/DDBJ databases">
        <authorList>
            <person name="Birren B."/>
            <person name="Nusbaum C."/>
            <person name="Abebe A."/>
            <person name="Abouelleil A."/>
            <person name="Adekoya E."/>
            <person name="Ait-zahra M."/>
            <person name="Allen N."/>
            <person name="Allen T."/>
            <person name="An P."/>
            <person name="Anderson M."/>
            <person name="Anderson S."/>
            <person name="Arachchi H."/>
            <person name="Armbruster J."/>
            <person name="Bachantsang P."/>
            <person name="Baldwin J."/>
            <person name="Barry A."/>
            <person name="Bayul T."/>
            <person name="Blitshsteyn B."/>
            <person name="Bloom T."/>
            <person name="Blye J."/>
            <person name="Boguslavskiy L."/>
            <person name="Borowsky M."/>
            <person name="Boukhgalter B."/>
            <person name="Brunache A."/>
            <person name="Butler J."/>
            <person name="Calixte N."/>
            <person name="Calvo S."/>
            <person name="Camarata J."/>
            <person name="Campo K."/>
            <person name="Chang J."/>
            <person name="Cheshatsang Y."/>
            <person name="Citroen M."/>
            <person name="Collymore A."/>
            <person name="Considine T."/>
            <person name="Cook A."/>
            <person name="Cooke P."/>
            <person name="Corum B."/>
            <person name="Cuomo C."/>
            <person name="David R."/>
            <person name="Dawoe T."/>
            <person name="Degray S."/>
            <person name="Dodge S."/>
            <person name="Dooley K."/>
            <person name="Dorje P."/>
            <person name="Dorjee K."/>
            <person name="Dorris L."/>
            <person name="Duffey N."/>
            <person name="Dupes A."/>
            <person name="Elkins T."/>
            <person name="Engels R."/>
            <person name="Erickson J."/>
            <person name="Farina A."/>
            <person name="Faro S."/>
            <person name="Ferreira P."/>
            <person name="Fischer H."/>
            <person name="Fitzgerald M."/>
            <person name="Foley K."/>
            <person name="Gage D."/>
            <person name="Galagan J."/>
            <person name="Gearin G."/>
            <person name="Gnerre S."/>
            <person name="Gnirke A."/>
            <person name="Goyette A."/>
            <person name="Graham J."/>
            <person name="Grandbois E."/>
            <person name="Gyaltsen K."/>
            <person name="Hafez N."/>
            <person name="Hagopian D."/>
            <person name="Hagos B."/>
            <person name="Hall J."/>
            <person name="Hatcher B."/>
            <person name="Heller A."/>
            <person name="Higgins H."/>
            <person name="Honan T."/>
            <person name="Horn A."/>
            <person name="Houde N."/>
            <person name="Hughes L."/>
            <person name="Hulme W."/>
            <person name="Husby E."/>
            <person name="Iliev I."/>
            <person name="Jaffe D."/>
            <person name="Jones C."/>
            <person name="Kamal M."/>
            <person name="Kamat A."/>
            <person name="Kamvysselis M."/>
            <person name="Karlsson E."/>
            <person name="Kells C."/>
            <person name="Kieu A."/>
            <person name="Kisner P."/>
            <person name="Kodira C."/>
            <person name="Kulbokas E."/>
            <person name="Labutti K."/>
            <person name="Lama D."/>
            <person name="Landers T."/>
            <person name="Leger J."/>
            <person name="Levine S."/>
            <person name="Lewis D."/>
            <person name="Lewis T."/>
            <person name="Lindblad-toh K."/>
            <person name="Liu X."/>
            <person name="Lokyitsang T."/>
            <person name="Lokyitsang Y."/>
            <person name="Lucien O."/>
            <person name="Lui A."/>
            <person name="Ma L.J."/>
            <person name="Mabbitt R."/>
            <person name="Macdonald J."/>
            <person name="Maclean C."/>
            <person name="Major J."/>
            <person name="Manning J."/>
            <person name="Marabella R."/>
            <person name="Maru K."/>
            <person name="Matthews C."/>
            <person name="Mauceli E."/>
            <person name="Mccarthy M."/>
            <person name="Mcdonough S."/>
            <person name="Mcghee T."/>
            <person name="Meldrim J."/>
            <person name="Meneus L."/>
            <person name="Mesirov J."/>
            <person name="Mihalev A."/>
            <person name="Mihova T."/>
            <person name="Mikkelsen T."/>
            <person name="Mlenga V."/>
            <person name="Moru K."/>
            <person name="Mozes J."/>
            <person name="Mulrain L."/>
            <person name="Munson G."/>
            <person name="Naylor J."/>
            <person name="Newes C."/>
            <person name="Nguyen C."/>
            <person name="Nguyen N."/>
            <person name="Nguyen T."/>
            <person name="Nicol R."/>
            <person name="Nielsen C."/>
            <person name="Nizzari M."/>
            <person name="Norbu C."/>
            <person name="Norbu N."/>
            <person name="O'donnell P."/>
            <person name="Okoawo O."/>
            <person name="O'leary S."/>
            <person name="Omotosho B."/>
            <person name="O'neill K."/>
            <person name="Osman S."/>
            <person name="Parker S."/>
            <person name="Perrin D."/>
            <person name="Phunkhang P."/>
            <person name="Piqani B."/>
            <person name="Purcell S."/>
            <person name="Rachupka T."/>
            <person name="Ramasamy U."/>
            <person name="Rameau R."/>
            <person name="Ray V."/>
            <person name="Raymond C."/>
            <person name="Retta R."/>
            <person name="Richardson S."/>
            <person name="Rise C."/>
            <person name="Rodriguez J."/>
            <person name="Rogers J."/>
            <person name="Rogov P."/>
            <person name="Rutman M."/>
            <person name="Schupbach R."/>
            <person name="Seaman C."/>
            <person name="Settipalli S."/>
            <person name="Sharpe T."/>
            <person name="Sheridan J."/>
            <person name="Sherpa N."/>
            <person name="Shi J."/>
            <person name="Smirnov S."/>
            <person name="Smith C."/>
            <person name="Sougnez C."/>
            <person name="Spencer B."/>
            <person name="Stalker J."/>
            <person name="Stange-thomann N."/>
            <person name="Stavropoulos S."/>
            <person name="Stetson K."/>
            <person name="Stone C."/>
            <person name="Stone S."/>
            <person name="Stubbs M."/>
            <person name="Talamas J."/>
            <person name="Tchuinga P."/>
            <person name="Tenzing P."/>
            <person name="Tesfaye S."/>
            <person name="Theodore J."/>
            <person name="Thoulutsang Y."/>
            <person name="Topham K."/>
            <person name="Towey S."/>
            <person name="Tsamla T."/>
            <person name="Tsomo N."/>
            <person name="Vallee D."/>
            <person name="Vassiliev H."/>
            <person name="Venkataraman V."/>
            <person name="Vinson J."/>
            <person name="Vo A."/>
            <person name="Wade C."/>
            <person name="Wang S."/>
            <person name="Wangchuk T."/>
            <person name="Wangdi T."/>
            <person name="Whittaker C."/>
            <person name="Wilkinson J."/>
            <person name="Wu Y."/>
            <person name="Wyman D."/>
            <person name="Yadav S."/>
            <person name="Yang S."/>
            <person name="Yang X."/>
            <person name="Yeager S."/>
            <person name="Yee E."/>
            <person name="Young G."/>
            <person name="Zainoun J."/>
            <person name="Zembeck L."/>
            <person name="Zimmer A."/>
            <person name="Zody M."/>
            <person name="Lander E."/>
        </authorList>
    </citation>
    <scope>NUCLEOTIDE SEQUENCE [LARGE SCALE GENOMIC DNA]</scope>
</reference>
<dbReference type="InterPro" id="IPR012677">
    <property type="entry name" value="Nucleotide-bd_a/b_plait_sf"/>
</dbReference>
<dbReference type="AlphaFoldDB" id="H2Z3J1"/>
<feature type="compositionally biased region" description="Basic and acidic residues" evidence="6">
    <location>
        <begin position="312"/>
        <end position="322"/>
    </location>
</feature>
<evidence type="ECO:0000259" key="7">
    <source>
        <dbReference type="PROSITE" id="PS50102"/>
    </source>
</evidence>
<dbReference type="PROSITE" id="PS50102">
    <property type="entry name" value="RRM"/>
    <property type="match status" value="2"/>
</dbReference>
<name>H2Z3J1_CIOSA</name>
<dbReference type="HOGENOM" id="CLU_846025_0_0_1"/>
<feature type="region of interest" description="Disordered" evidence="6">
    <location>
        <begin position="234"/>
        <end position="265"/>
    </location>
</feature>
<keyword evidence="2" id="KW-0677">Repeat</keyword>
<evidence type="ECO:0000256" key="4">
    <source>
        <dbReference type="ARBA" id="ARBA00023242"/>
    </source>
</evidence>
<feature type="domain" description="RRM" evidence="7">
    <location>
        <begin position="1"/>
        <end position="73"/>
    </location>
</feature>
<dbReference type="Ensembl" id="ENSCSAVT00000012293.1">
    <property type="protein sequence ID" value="ENSCSAVP00000012153.1"/>
    <property type="gene ID" value="ENSCSAVG00000007149.1"/>
</dbReference>
<sequence>MEEYGEVAYCKIVMNKSTGLSKGSAFVQFSKTEGAENCVKSPPISLDGRELLVTMATTRAEASKRVKVEKEQVKEKEDKRNLYLANEGLIRPGTKAAEGLSEVELNKRQRIENAKRQKIKNPNVFVSPTRLCVHNLPRAVDDQKLKEIIQKVFEGEGRFRLRECRVMRDRERTNEAGVGRSLGFAFVAFYKHEQALKALRALNNNPDILGPVKRLIVEFSLENKLALEVQKQRKKRQLSRNTIKEAVENKVPQKKRKKDLNRKEDEIVKSVPDLSKFERKSYQGSTGTTLSGKKLKMPKHAGPKIRKRNKSKVLEQMKESKKLNRVPMR</sequence>
<proteinExistence type="predicted"/>
<dbReference type="GeneTree" id="ENSGT00550000074976"/>
<dbReference type="SUPFAM" id="SSF54928">
    <property type="entry name" value="RNA-binding domain, RBD"/>
    <property type="match status" value="2"/>
</dbReference>
<dbReference type="CDD" id="cd12416">
    <property type="entry name" value="RRM4_RBM28_like"/>
    <property type="match status" value="1"/>
</dbReference>
<evidence type="ECO:0000256" key="2">
    <source>
        <dbReference type="ARBA" id="ARBA00022737"/>
    </source>
</evidence>
<evidence type="ECO:0000313" key="8">
    <source>
        <dbReference type="Ensembl" id="ENSCSAVP00000012153.1"/>
    </source>
</evidence>
<feature type="domain" description="RRM" evidence="7">
    <location>
        <begin position="129"/>
        <end position="222"/>
    </location>
</feature>
<dbReference type="InterPro" id="IPR035979">
    <property type="entry name" value="RBD_domain_sf"/>
</dbReference>
<evidence type="ECO:0000313" key="9">
    <source>
        <dbReference type="Proteomes" id="UP000007875"/>
    </source>
</evidence>
<dbReference type="GO" id="GO:0005730">
    <property type="term" value="C:nucleolus"/>
    <property type="evidence" value="ECO:0007669"/>
    <property type="project" value="TreeGrafter"/>
</dbReference>
<dbReference type="Proteomes" id="UP000007875">
    <property type="component" value="Unassembled WGS sequence"/>
</dbReference>
<evidence type="ECO:0000256" key="1">
    <source>
        <dbReference type="ARBA" id="ARBA00004123"/>
    </source>
</evidence>
<protein>
    <recommendedName>
        <fullName evidence="7">RRM domain-containing protein</fullName>
    </recommendedName>
</protein>
<dbReference type="Pfam" id="PF00076">
    <property type="entry name" value="RRM_1"/>
    <property type="match status" value="2"/>
</dbReference>
<dbReference type="GO" id="GO:0003729">
    <property type="term" value="F:mRNA binding"/>
    <property type="evidence" value="ECO:0007669"/>
    <property type="project" value="TreeGrafter"/>
</dbReference>
<dbReference type="InParanoid" id="H2Z3J1"/>
<dbReference type="STRING" id="51511.ENSCSAVP00000012153"/>
<keyword evidence="9" id="KW-1185">Reference proteome</keyword>
<evidence type="ECO:0000256" key="5">
    <source>
        <dbReference type="PROSITE-ProRule" id="PRU00176"/>
    </source>
</evidence>
<comment type="subcellular location">
    <subcellularLocation>
        <location evidence="1">Nucleus</location>
    </subcellularLocation>
</comment>
<feature type="compositionally biased region" description="Polar residues" evidence="6">
    <location>
        <begin position="282"/>
        <end position="291"/>
    </location>
</feature>
<reference evidence="8" key="3">
    <citation type="submission" date="2025-09" db="UniProtKB">
        <authorList>
            <consortium name="Ensembl"/>
        </authorList>
    </citation>
    <scope>IDENTIFICATION</scope>
</reference>
<dbReference type="FunFam" id="3.30.70.330:FF:000182">
    <property type="entry name" value="RNA-binding motif protein 28"/>
    <property type="match status" value="1"/>
</dbReference>
<accession>H2Z3J1</accession>
<feature type="compositionally biased region" description="Basic residues" evidence="6">
    <location>
        <begin position="293"/>
        <end position="311"/>
    </location>
</feature>
<dbReference type="eggNOG" id="KOG0127">
    <property type="taxonomic scope" value="Eukaryota"/>
</dbReference>
<dbReference type="PANTHER" id="PTHR48039">
    <property type="entry name" value="RNA-BINDING MOTIF PROTEIN 14B"/>
    <property type="match status" value="1"/>
</dbReference>
<reference evidence="8" key="2">
    <citation type="submission" date="2025-08" db="UniProtKB">
        <authorList>
            <consortium name="Ensembl"/>
        </authorList>
    </citation>
    <scope>IDENTIFICATION</scope>
</reference>
<dbReference type="SMART" id="SM00360">
    <property type="entry name" value="RRM"/>
    <property type="match status" value="2"/>
</dbReference>
<keyword evidence="4" id="KW-0539">Nucleus</keyword>
<keyword evidence="3 5" id="KW-0694">RNA-binding</keyword>
<feature type="region of interest" description="Disordered" evidence="6">
    <location>
        <begin position="278"/>
        <end position="329"/>
    </location>
</feature>
<dbReference type="InterPro" id="IPR000504">
    <property type="entry name" value="RRM_dom"/>
</dbReference>
<evidence type="ECO:0000256" key="3">
    <source>
        <dbReference type="ARBA" id="ARBA00022884"/>
    </source>
</evidence>
<dbReference type="PANTHER" id="PTHR48039:SF5">
    <property type="entry name" value="RNA-BINDING PROTEIN 28"/>
    <property type="match status" value="1"/>
</dbReference>
<dbReference type="InterPro" id="IPR051945">
    <property type="entry name" value="RRM_MRD1_RNA_proc_ribogen"/>
</dbReference>
<organism evidence="8 9">
    <name type="scientific">Ciona savignyi</name>
    <name type="common">Pacific transparent sea squirt</name>
    <dbReference type="NCBI Taxonomy" id="51511"/>
    <lineage>
        <taxon>Eukaryota</taxon>
        <taxon>Metazoa</taxon>
        <taxon>Chordata</taxon>
        <taxon>Tunicata</taxon>
        <taxon>Ascidiacea</taxon>
        <taxon>Phlebobranchia</taxon>
        <taxon>Cionidae</taxon>
        <taxon>Ciona</taxon>
    </lineage>
</organism>